<dbReference type="EMBL" id="ML120357">
    <property type="protein sequence ID" value="RPB04680.1"/>
    <property type="molecule type" value="Genomic_DNA"/>
</dbReference>
<dbReference type="Gene3D" id="1.20.5.190">
    <property type="match status" value="1"/>
</dbReference>
<protein>
    <submittedName>
        <fullName evidence="1">Uncharacterized protein</fullName>
    </submittedName>
</protein>
<sequence>MGNSIQHHRSSHDQYEHQYLFSVHSVIIANEMASVKALLCRDIGKLAVLTSTVTLAATSAVIWDNQRGLNHAANNLDTKFDGVKADISCLEADIGGVKSDINRIEKKLEDCQWIIGVNGHYTMHALDGDKTLMRQWFQRHESCK</sequence>
<evidence type="ECO:0000313" key="1">
    <source>
        <dbReference type="EMBL" id="RPB04680.1"/>
    </source>
</evidence>
<dbReference type="Proteomes" id="UP000276215">
    <property type="component" value="Unassembled WGS sequence"/>
</dbReference>
<evidence type="ECO:0000313" key="2">
    <source>
        <dbReference type="Proteomes" id="UP000276215"/>
    </source>
</evidence>
<keyword evidence="2" id="KW-1185">Reference proteome</keyword>
<name>A0A3N4K258_9PEZI</name>
<dbReference type="AlphaFoldDB" id="A0A3N4K258"/>
<proteinExistence type="predicted"/>
<dbReference type="OrthoDB" id="5416095at2759"/>
<organism evidence="1 2">
    <name type="scientific">Choiromyces venosus 120613-1</name>
    <dbReference type="NCBI Taxonomy" id="1336337"/>
    <lineage>
        <taxon>Eukaryota</taxon>
        <taxon>Fungi</taxon>
        <taxon>Dikarya</taxon>
        <taxon>Ascomycota</taxon>
        <taxon>Pezizomycotina</taxon>
        <taxon>Pezizomycetes</taxon>
        <taxon>Pezizales</taxon>
        <taxon>Tuberaceae</taxon>
        <taxon>Choiromyces</taxon>
    </lineage>
</organism>
<gene>
    <name evidence="1" type="ORF">L873DRAFT_1840411</name>
</gene>
<reference evidence="1 2" key="1">
    <citation type="journal article" date="2018" name="Nat. Ecol. Evol.">
        <title>Pezizomycetes genomes reveal the molecular basis of ectomycorrhizal truffle lifestyle.</title>
        <authorList>
            <person name="Murat C."/>
            <person name="Payen T."/>
            <person name="Noel B."/>
            <person name="Kuo A."/>
            <person name="Morin E."/>
            <person name="Chen J."/>
            <person name="Kohler A."/>
            <person name="Krizsan K."/>
            <person name="Balestrini R."/>
            <person name="Da Silva C."/>
            <person name="Montanini B."/>
            <person name="Hainaut M."/>
            <person name="Levati E."/>
            <person name="Barry K.W."/>
            <person name="Belfiori B."/>
            <person name="Cichocki N."/>
            <person name="Clum A."/>
            <person name="Dockter R.B."/>
            <person name="Fauchery L."/>
            <person name="Guy J."/>
            <person name="Iotti M."/>
            <person name="Le Tacon F."/>
            <person name="Lindquist E.A."/>
            <person name="Lipzen A."/>
            <person name="Malagnac F."/>
            <person name="Mello A."/>
            <person name="Molinier V."/>
            <person name="Miyauchi S."/>
            <person name="Poulain J."/>
            <person name="Riccioni C."/>
            <person name="Rubini A."/>
            <person name="Sitrit Y."/>
            <person name="Splivallo R."/>
            <person name="Traeger S."/>
            <person name="Wang M."/>
            <person name="Zifcakova L."/>
            <person name="Wipf D."/>
            <person name="Zambonelli A."/>
            <person name="Paolocci F."/>
            <person name="Nowrousian M."/>
            <person name="Ottonello S."/>
            <person name="Baldrian P."/>
            <person name="Spatafora J.W."/>
            <person name="Henrissat B."/>
            <person name="Nagy L.G."/>
            <person name="Aury J.M."/>
            <person name="Wincker P."/>
            <person name="Grigoriev I.V."/>
            <person name="Bonfante P."/>
            <person name="Martin F.M."/>
        </authorList>
    </citation>
    <scope>NUCLEOTIDE SEQUENCE [LARGE SCALE GENOMIC DNA]</scope>
    <source>
        <strain evidence="1 2">120613-1</strain>
    </source>
</reference>
<accession>A0A3N4K258</accession>